<dbReference type="AlphaFoldDB" id="A0A4C1Z9B7"/>
<accession>A0A4C1Z9B7</accession>
<proteinExistence type="predicted"/>
<feature type="compositionally biased region" description="Low complexity" evidence="1">
    <location>
        <begin position="59"/>
        <end position="68"/>
    </location>
</feature>
<comment type="caution">
    <text evidence="2">The sequence shown here is derived from an EMBL/GenBank/DDBJ whole genome shotgun (WGS) entry which is preliminary data.</text>
</comment>
<protein>
    <submittedName>
        <fullName evidence="2">Uncharacterized protein</fullName>
    </submittedName>
</protein>
<keyword evidence="3" id="KW-1185">Reference proteome</keyword>
<feature type="region of interest" description="Disordered" evidence="1">
    <location>
        <begin position="59"/>
        <end position="79"/>
    </location>
</feature>
<dbReference type="Proteomes" id="UP000299102">
    <property type="component" value="Unassembled WGS sequence"/>
</dbReference>
<evidence type="ECO:0000256" key="1">
    <source>
        <dbReference type="SAM" id="MobiDB-lite"/>
    </source>
</evidence>
<sequence length="79" mass="8337">MAIHFANEVAVVPVLSAADGLRHAPSDLMAPLAHGPADGSRLSAGWIDMFGRSLMSESSDELFSSPSDIQFPPNRSATQ</sequence>
<evidence type="ECO:0000313" key="2">
    <source>
        <dbReference type="EMBL" id="GBP83902.1"/>
    </source>
</evidence>
<gene>
    <name evidence="2" type="ORF">EVAR_36550_1</name>
</gene>
<dbReference type="EMBL" id="BGZK01001647">
    <property type="protein sequence ID" value="GBP83902.1"/>
    <property type="molecule type" value="Genomic_DNA"/>
</dbReference>
<reference evidence="2 3" key="1">
    <citation type="journal article" date="2019" name="Commun. Biol.">
        <title>The bagworm genome reveals a unique fibroin gene that provides high tensile strength.</title>
        <authorList>
            <person name="Kono N."/>
            <person name="Nakamura H."/>
            <person name="Ohtoshi R."/>
            <person name="Tomita M."/>
            <person name="Numata K."/>
            <person name="Arakawa K."/>
        </authorList>
    </citation>
    <scope>NUCLEOTIDE SEQUENCE [LARGE SCALE GENOMIC DNA]</scope>
</reference>
<name>A0A4C1Z9B7_EUMVA</name>
<evidence type="ECO:0000313" key="3">
    <source>
        <dbReference type="Proteomes" id="UP000299102"/>
    </source>
</evidence>
<organism evidence="2 3">
    <name type="scientific">Eumeta variegata</name>
    <name type="common">Bagworm moth</name>
    <name type="synonym">Eumeta japonica</name>
    <dbReference type="NCBI Taxonomy" id="151549"/>
    <lineage>
        <taxon>Eukaryota</taxon>
        <taxon>Metazoa</taxon>
        <taxon>Ecdysozoa</taxon>
        <taxon>Arthropoda</taxon>
        <taxon>Hexapoda</taxon>
        <taxon>Insecta</taxon>
        <taxon>Pterygota</taxon>
        <taxon>Neoptera</taxon>
        <taxon>Endopterygota</taxon>
        <taxon>Lepidoptera</taxon>
        <taxon>Glossata</taxon>
        <taxon>Ditrysia</taxon>
        <taxon>Tineoidea</taxon>
        <taxon>Psychidae</taxon>
        <taxon>Oiketicinae</taxon>
        <taxon>Eumeta</taxon>
    </lineage>
</organism>